<protein>
    <recommendedName>
        <fullName evidence="4">Secreted protein</fullName>
    </recommendedName>
</protein>
<dbReference type="EMBL" id="AP024718">
    <property type="protein sequence ID" value="BCX89046.1"/>
    <property type="molecule type" value="Genomic_DNA"/>
</dbReference>
<evidence type="ECO:0000313" key="2">
    <source>
        <dbReference type="EMBL" id="BCX89046.1"/>
    </source>
</evidence>
<sequence>MTTLRSILALTAALSLNVAQAGLWDRLFGPDNYWECLLDEMPDTLTYGGAMEKITQCKKRFPDPTRYRLGKGLLGPKNFSGCLARYLKTTKEPLARHSIQNACFRLFPPN</sequence>
<evidence type="ECO:0000313" key="3">
    <source>
        <dbReference type="Proteomes" id="UP001321450"/>
    </source>
</evidence>
<accession>A0AAU9CI70</accession>
<feature type="chain" id="PRO_5043616889" description="Secreted protein" evidence="1">
    <location>
        <begin position="22"/>
        <end position="110"/>
    </location>
</feature>
<feature type="signal peptide" evidence="1">
    <location>
        <begin position="1"/>
        <end position="21"/>
    </location>
</feature>
<organism evidence="2 3">
    <name type="scientific">Methylomarinovum tepidoasis</name>
    <dbReference type="NCBI Taxonomy" id="2840183"/>
    <lineage>
        <taxon>Bacteria</taxon>
        <taxon>Pseudomonadati</taxon>
        <taxon>Pseudomonadota</taxon>
        <taxon>Gammaproteobacteria</taxon>
        <taxon>Methylococcales</taxon>
        <taxon>Methylothermaceae</taxon>
        <taxon>Methylomarinovum</taxon>
    </lineage>
</organism>
<evidence type="ECO:0000256" key="1">
    <source>
        <dbReference type="SAM" id="SignalP"/>
    </source>
</evidence>
<proteinExistence type="predicted"/>
<dbReference type="RefSeq" id="WP_286291314.1">
    <property type="nucleotide sequence ID" value="NZ_AP024718.1"/>
</dbReference>
<name>A0AAU9CI70_9GAMM</name>
<gene>
    <name evidence="2" type="ORF">MIN45_P1416</name>
</gene>
<evidence type="ECO:0008006" key="4">
    <source>
        <dbReference type="Google" id="ProtNLM"/>
    </source>
</evidence>
<dbReference type="KEGG" id="meiy:MIN45_P1416"/>
<dbReference type="AlphaFoldDB" id="A0AAU9CI70"/>
<keyword evidence="1" id="KW-0732">Signal</keyword>
<dbReference type="Proteomes" id="UP001321450">
    <property type="component" value="Chromosome"/>
</dbReference>
<reference evidence="3" key="1">
    <citation type="journal article" date="2024" name="Int. J. Syst. Evol. Microbiol.">
        <title>Methylomarinovum tepidoasis sp. nov., a moderately thermophilic methanotroph of the family Methylothermaceae isolated from a deep-sea hydrothermal field.</title>
        <authorList>
            <person name="Hirayama H."/>
            <person name="Takaki Y."/>
            <person name="Abe M."/>
            <person name="Miyazaki M."/>
            <person name="Uematsu K."/>
            <person name="Matsui Y."/>
            <person name="Takai K."/>
        </authorList>
    </citation>
    <scope>NUCLEOTIDE SEQUENCE [LARGE SCALE GENOMIC DNA]</scope>
    <source>
        <strain evidence="3">IN45</strain>
    </source>
</reference>
<keyword evidence="3" id="KW-1185">Reference proteome</keyword>